<keyword evidence="7" id="KW-0378">Hydrolase</keyword>
<evidence type="ECO:0000259" key="16">
    <source>
        <dbReference type="Pfam" id="PF01764"/>
    </source>
</evidence>
<dbReference type="EC" id="3.1.1.116" evidence="14"/>
<evidence type="ECO:0000256" key="3">
    <source>
        <dbReference type="ARBA" id="ARBA00022475"/>
    </source>
</evidence>
<evidence type="ECO:0000256" key="4">
    <source>
        <dbReference type="ARBA" id="ARBA00022553"/>
    </source>
</evidence>
<keyword evidence="10 15" id="KW-1133">Transmembrane helix</keyword>
<dbReference type="Pfam" id="PF01764">
    <property type="entry name" value="Lipase_3"/>
    <property type="match status" value="1"/>
</dbReference>
<evidence type="ECO:0000256" key="8">
    <source>
        <dbReference type="ARBA" id="ARBA00022837"/>
    </source>
</evidence>
<organism evidence="17 18">
    <name type="scientific">Trichomonas vaginalis (strain ATCC PRA-98 / G3)</name>
    <dbReference type="NCBI Taxonomy" id="412133"/>
    <lineage>
        <taxon>Eukaryota</taxon>
        <taxon>Metamonada</taxon>
        <taxon>Parabasalia</taxon>
        <taxon>Trichomonadida</taxon>
        <taxon>Trichomonadidae</taxon>
        <taxon>Trichomonas</taxon>
    </lineage>
</organism>
<dbReference type="InterPro" id="IPR002921">
    <property type="entry name" value="Fungal_lipase-type"/>
</dbReference>
<reference evidence="17" key="2">
    <citation type="journal article" date="2007" name="Science">
        <title>Draft genome sequence of the sexually transmitted pathogen Trichomonas vaginalis.</title>
        <authorList>
            <person name="Carlton J.M."/>
            <person name="Hirt R.P."/>
            <person name="Silva J.C."/>
            <person name="Delcher A.L."/>
            <person name="Schatz M."/>
            <person name="Zhao Q."/>
            <person name="Wortman J.R."/>
            <person name="Bidwell S.L."/>
            <person name="Alsmark U.C.M."/>
            <person name="Besteiro S."/>
            <person name="Sicheritz-Ponten T."/>
            <person name="Noel C.J."/>
            <person name="Dacks J.B."/>
            <person name="Foster P.G."/>
            <person name="Simillion C."/>
            <person name="Van de Peer Y."/>
            <person name="Miranda-Saavedra D."/>
            <person name="Barton G.J."/>
            <person name="Westrop G.D."/>
            <person name="Mueller S."/>
            <person name="Dessi D."/>
            <person name="Fiori P.L."/>
            <person name="Ren Q."/>
            <person name="Paulsen I."/>
            <person name="Zhang H."/>
            <person name="Bastida-Corcuera F.D."/>
            <person name="Simoes-Barbosa A."/>
            <person name="Brown M.T."/>
            <person name="Hayes R.D."/>
            <person name="Mukherjee M."/>
            <person name="Okumura C.Y."/>
            <person name="Schneider R."/>
            <person name="Smith A.J."/>
            <person name="Vanacova S."/>
            <person name="Villalvazo M."/>
            <person name="Haas B.J."/>
            <person name="Pertea M."/>
            <person name="Feldblyum T.V."/>
            <person name="Utterback T.R."/>
            <person name="Shu C.L."/>
            <person name="Osoegawa K."/>
            <person name="de Jong P.J."/>
            <person name="Hrdy I."/>
            <person name="Horvathova L."/>
            <person name="Zubacova Z."/>
            <person name="Dolezal P."/>
            <person name="Malik S.B."/>
            <person name="Logsdon J.M. Jr."/>
            <person name="Henze K."/>
            <person name="Gupta A."/>
            <person name="Wang C.C."/>
            <person name="Dunne R.L."/>
            <person name="Upcroft J.A."/>
            <person name="Upcroft P."/>
            <person name="White O."/>
            <person name="Salzberg S.L."/>
            <person name="Tang P."/>
            <person name="Chiu C.-H."/>
            <person name="Lee Y.-S."/>
            <person name="Embley T.M."/>
            <person name="Coombs G.H."/>
            <person name="Mottram J.C."/>
            <person name="Tachezy J."/>
            <person name="Fraser-Liggett C.M."/>
            <person name="Johnson P.J."/>
        </authorList>
    </citation>
    <scope>NUCLEOTIDE SEQUENCE [LARGE SCALE GENOMIC DNA]</scope>
    <source>
        <strain evidence="17">G3</strain>
    </source>
</reference>
<comment type="cofactor">
    <cofactor evidence="1">
        <name>Ca(2+)</name>
        <dbReference type="ChEBI" id="CHEBI:29108"/>
    </cofactor>
</comment>
<evidence type="ECO:0000313" key="18">
    <source>
        <dbReference type="Proteomes" id="UP000001542"/>
    </source>
</evidence>
<keyword evidence="12 15" id="KW-0472">Membrane</keyword>
<dbReference type="VEuPathDB" id="TrichDB:TVAGG3_0760390"/>
<keyword evidence="5 15" id="KW-0812">Transmembrane</keyword>
<dbReference type="GO" id="GO:0016042">
    <property type="term" value="P:lipid catabolic process"/>
    <property type="evidence" value="ECO:0000318"/>
    <property type="project" value="GO_Central"/>
</dbReference>
<dbReference type="InterPro" id="IPR029058">
    <property type="entry name" value="AB_hydrolase_fold"/>
</dbReference>
<reference evidence="17" key="1">
    <citation type="submission" date="2006-10" db="EMBL/GenBank/DDBJ databases">
        <authorList>
            <person name="Amadeo P."/>
            <person name="Zhao Q."/>
            <person name="Wortman J."/>
            <person name="Fraser-Liggett C."/>
            <person name="Carlton J."/>
        </authorList>
    </citation>
    <scope>NUCLEOTIDE SEQUENCE</scope>
    <source>
        <strain evidence="17">G3</strain>
    </source>
</reference>
<name>A2G1C5_TRIV3</name>
<evidence type="ECO:0000256" key="1">
    <source>
        <dbReference type="ARBA" id="ARBA00001913"/>
    </source>
</evidence>
<sequence>MALLNRLTFDFLIDTINPCDSASHGKFVNAKILNKSTVDQKYKPHFYVVDKESTLYIVTRSTSSKEDWLTNFEATEVQCQFGSTTTRCHKGFYRSAQYVYNISKDYMSNYTGKIVITGHSLGGAITSIVTHMALTDPDLADKDIIGIAYAPPPAMEYVPPNIRSKLAAFMNSDDIVPRLSYPNILATYYDQISIGGSEFLSKIKNDFPMLSFLTTNMKQKLNTTVYQYYLNRDLFHVHYPWGTLFHLKGLYQTLNDTQIDPVSIDRLEISDNATLDHYLSKYQENIEILFKDKPNEQSKGKDKDLTITLSITVPIIILLLVIVIVLLVLLISRNRKIENIEKELITSDV</sequence>
<dbReference type="InParanoid" id="A2G1C5"/>
<dbReference type="eggNOG" id="ENOG502SCWW">
    <property type="taxonomic scope" value="Eukaryota"/>
</dbReference>
<dbReference type="Gene3D" id="3.40.50.1820">
    <property type="entry name" value="alpha/beta hydrolase"/>
    <property type="match status" value="1"/>
</dbReference>
<evidence type="ECO:0000256" key="15">
    <source>
        <dbReference type="SAM" id="Phobius"/>
    </source>
</evidence>
<feature type="transmembrane region" description="Helical" evidence="15">
    <location>
        <begin position="307"/>
        <end position="331"/>
    </location>
</feature>
<gene>
    <name evidence="17" type="ORF">TVAG_397480</name>
</gene>
<evidence type="ECO:0000256" key="14">
    <source>
        <dbReference type="ARBA" id="ARBA00026104"/>
    </source>
</evidence>
<dbReference type="InterPro" id="IPR052214">
    <property type="entry name" value="DAG_Lipase-Related"/>
</dbReference>
<evidence type="ECO:0000256" key="10">
    <source>
        <dbReference type="ARBA" id="ARBA00022989"/>
    </source>
</evidence>
<keyword evidence="11" id="KW-0443">Lipid metabolism</keyword>
<proteinExistence type="predicted"/>
<dbReference type="RefSeq" id="XP_001301971.1">
    <property type="nucleotide sequence ID" value="XM_001301970.1"/>
</dbReference>
<dbReference type="SMR" id="A2G1C5"/>
<evidence type="ECO:0000256" key="9">
    <source>
        <dbReference type="ARBA" id="ARBA00022963"/>
    </source>
</evidence>
<evidence type="ECO:0000256" key="13">
    <source>
        <dbReference type="ARBA" id="ARBA00024531"/>
    </source>
</evidence>
<dbReference type="PANTHER" id="PTHR45792:SF8">
    <property type="entry name" value="DIACYLGLYCEROL LIPASE-ALPHA"/>
    <property type="match status" value="1"/>
</dbReference>
<evidence type="ECO:0000256" key="11">
    <source>
        <dbReference type="ARBA" id="ARBA00023098"/>
    </source>
</evidence>
<feature type="domain" description="Fungal lipase-type" evidence="16">
    <location>
        <begin position="56"/>
        <end position="181"/>
    </location>
</feature>
<dbReference type="SUPFAM" id="SSF53474">
    <property type="entry name" value="alpha/beta-Hydrolases"/>
    <property type="match status" value="1"/>
</dbReference>
<dbReference type="CDD" id="cd00519">
    <property type="entry name" value="Lipase_3"/>
    <property type="match status" value="1"/>
</dbReference>
<keyword evidence="18" id="KW-1185">Reference proteome</keyword>
<comment type="catalytic activity">
    <reaction evidence="13">
        <text>a 1,2-diacyl-sn-glycerol + H2O = a 2-acylglycerol + a fatty acid + H(+)</text>
        <dbReference type="Rhea" id="RHEA:33275"/>
        <dbReference type="ChEBI" id="CHEBI:15377"/>
        <dbReference type="ChEBI" id="CHEBI:15378"/>
        <dbReference type="ChEBI" id="CHEBI:17389"/>
        <dbReference type="ChEBI" id="CHEBI:17815"/>
        <dbReference type="ChEBI" id="CHEBI:28868"/>
        <dbReference type="EC" id="3.1.1.116"/>
    </reaction>
    <physiologicalReaction direction="left-to-right" evidence="13">
        <dbReference type="Rhea" id="RHEA:33276"/>
    </physiologicalReaction>
</comment>
<dbReference type="Proteomes" id="UP000001542">
    <property type="component" value="Unassembled WGS sequence"/>
</dbReference>
<keyword evidence="3" id="KW-1003">Cell membrane</keyword>
<dbReference type="GO" id="GO:0005886">
    <property type="term" value="C:plasma membrane"/>
    <property type="evidence" value="ECO:0007669"/>
    <property type="project" value="UniProtKB-SubCell"/>
</dbReference>
<dbReference type="EMBL" id="DS114240">
    <property type="protein sequence ID" value="EAX89041.1"/>
    <property type="molecule type" value="Genomic_DNA"/>
</dbReference>
<evidence type="ECO:0000256" key="5">
    <source>
        <dbReference type="ARBA" id="ARBA00022692"/>
    </source>
</evidence>
<dbReference type="PANTHER" id="PTHR45792">
    <property type="entry name" value="DIACYLGLYCEROL LIPASE HOMOLOG-RELATED"/>
    <property type="match status" value="1"/>
</dbReference>
<evidence type="ECO:0000313" key="17">
    <source>
        <dbReference type="EMBL" id="EAX89041.1"/>
    </source>
</evidence>
<protein>
    <recommendedName>
        <fullName evidence="14">sn-1-specific diacylglycerol lipase</fullName>
        <ecNumber evidence="14">3.1.1.116</ecNumber>
    </recommendedName>
</protein>
<evidence type="ECO:0000256" key="2">
    <source>
        <dbReference type="ARBA" id="ARBA00004651"/>
    </source>
</evidence>
<comment type="subcellular location">
    <subcellularLocation>
        <location evidence="2">Cell membrane</location>
        <topology evidence="2">Multi-pass membrane protein</topology>
    </subcellularLocation>
</comment>
<keyword evidence="9" id="KW-0442">Lipid degradation</keyword>
<keyword evidence="8" id="KW-0106">Calcium</keyword>
<evidence type="ECO:0000256" key="7">
    <source>
        <dbReference type="ARBA" id="ARBA00022801"/>
    </source>
</evidence>
<accession>A2G1C5</accession>
<evidence type="ECO:0000256" key="6">
    <source>
        <dbReference type="ARBA" id="ARBA00022723"/>
    </source>
</evidence>
<dbReference type="OrthoDB" id="438440at2759"/>
<dbReference type="GO" id="GO:0046872">
    <property type="term" value="F:metal ion binding"/>
    <property type="evidence" value="ECO:0007669"/>
    <property type="project" value="UniProtKB-KW"/>
</dbReference>
<dbReference type="VEuPathDB" id="TrichDB:TVAG_397480"/>
<evidence type="ECO:0000256" key="12">
    <source>
        <dbReference type="ARBA" id="ARBA00023136"/>
    </source>
</evidence>
<keyword evidence="6" id="KW-0479">Metal-binding</keyword>
<dbReference type="AlphaFoldDB" id="A2G1C5"/>
<dbReference type="KEGG" id="tva:4746708"/>
<dbReference type="GO" id="GO:0016298">
    <property type="term" value="F:lipase activity"/>
    <property type="evidence" value="ECO:0000318"/>
    <property type="project" value="GO_Central"/>
</dbReference>
<keyword evidence="4" id="KW-0597">Phosphoprotein</keyword>